<dbReference type="Proteomes" id="UP001195914">
    <property type="component" value="Unassembled WGS sequence"/>
</dbReference>
<keyword evidence="7" id="KW-0408">Iron</keyword>
<dbReference type="PANTHER" id="PTHR10134">
    <property type="entry name" value="CYTOCHROME B-C1 COMPLEX SUBUNIT RIESKE, MITOCHONDRIAL"/>
    <property type="match status" value="1"/>
</dbReference>
<keyword evidence="15" id="KW-1185">Reference proteome</keyword>
<comment type="cofactor">
    <cofactor evidence="11">
        <name>[2Fe-2S] cluster</name>
        <dbReference type="ChEBI" id="CHEBI:190135"/>
    </cofactor>
</comment>
<keyword evidence="6 12" id="KW-1133">Transmembrane helix</keyword>
<keyword evidence="10" id="KW-1015">Disulfide bond</keyword>
<protein>
    <submittedName>
        <fullName evidence="14">Ubiquinol cytochrome c oxidoreductase</fullName>
    </submittedName>
</protein>
<evidence type="ECO:0000256" key="5">
    <source>
        <dbReference type="ARBA" id="ARBA00022723"/>
    </source>
</evidence>
<evidence type="ECO:0000256" key="10">
    <source>
        <dbReference type="ARBA" id="ARBA00023157"/>
    </source>
</evidence>
<comment type="similarity">
    <text evidence="2">Belongs to the Rieske iron-sulfur protein family.</text>
</comment>
<evidence type="ECO:0000256" key="12">
    <source>
        <dbReference type="SAM" id="Phobius"/>
    </source>
</evidence>
<dbReference type="GO" id="GO:0016020">
    <property type="term" value="C:membrane"/>
    <property type="evidence" value="ECO:0007669"/>
    <property type="project" value="UniProtKB-SubCell"/>
</dbReference>
<keyword evidence="4" id="KW-0001">2Fe-2S</keyword>
<dbReference type="PRINTS" id="PR00162">
    <property type="entry name" value="RIESKE"/>
</dbReference>
<evidence type="ECO:0000313" key="15">
    <source>
        <dbReference type="Proteomes" id="UP001195914"/>
    </source>
</evidence>
<evidence type="ECO:0000259" key="13">
    <source>
        <dbReference type="PROSITE" id="PS51296"/>
    </source>
</evidence>
<dbReference type="Gene3D" id="2.102.10.10">
    <property type="entry name" value="Rieske [2Fe-2S] iron-sulphur domain"/>
    <property type="match status" value="1"/>
</dbReference>
<evidence type="ECO:0000256" key="6">
    <source>
        <dbReference type="ARBA" id="ARBA00022989"/>
    </source>
</evidence>
<feature type="transmembrane region" description="Helical" evidence="12">
    <location>
        <begin position="176"/>
        <end position="197"/>
    </location>
</feature>
<dbReference type="GO" id="GO:0008121">
    <property type="term" value="F:quinol-cytochrome-c reductase activity"/>
    <property type="evidence" value="ECO:0007669"/>
    <property type="project" value="InterPro"/>
</dbReference>
<dbReference type="InterPro" id="IPR017941">
    <property type="entry name" value="Rieske_2Fe-2S"/>
</dbReference>
<feature type="domain" description="Rieske" evidence="13">
    <location>
        <begin position="243"/>
        <end position="337"/>
    </location>
</feature>
<keyword evidence="8" id="KW-0411">Iron-sulfur</keyword>
<dbReference type="SUPFAM" id="SSF50022">
    <property type="entry name" value="ISP domain"/>
    <property type="match status" value="1"/>
</dbReference>
<dbReference type="GO" id="GO:0051537">
    <property type="term" value="F:2 iron, 2 sulfur cluster binding"/>
    <property type="evidence" value="ECO:0007669"/>
    <property type="project" value="UniProtKB-KW"/>
</dbReference>
<evidence type="ECO:0000256" key="3">
    <source>
        <dbReference type="ARBA" id="ARBA00022692"/>
    </source>
</evidence>
<comment type="subcellular location">
    <subcellularLocation>
        <location evidence="1">Membrane</location>
        <topology evidence="1">Single-pass membrane protein</topology>
    </subcellularLocation>
</comment>
<dbReference type="InterPro" id="IPR005805">
    <property type="entry name" value="Rieske_Fe-S_prot_C"/>
</dbReference>
<evidence type="ECO:0000256" key="7">
    <source>
        <dbReference type="ARBA" id="ARBA00023004"/>
    </source>
</evidence>
<evidence type="ECO:0000256" key="1">
    <source>
        <dbReference type="ARBA" id="ARBA00004167"/>
    </source>
</evidence>
<evidence type="ECO:0000256" key="2">
    <source>
        <dbReference type="ARBA" id="ARBA00010651"/>
    </source>
</evidence>
<sequence length="339" mass="37924">MAFTGYVMVIRRNFASILHHEMKKSTCMPAASEKPLYRNAFDRAEHAKLWALDKTKFEHKKEVDSLADLITPHGHGHKLTNAGVTKYAHYVNVWEPVFPRTPDISKGELISGANFTRTSGWHNPSEPAIVSVGKLGPDNQRAIGYAENAVVPDSINPDAFPDFREYRLPKGTDRRAAIYLITASAMFFFLALGRSIVCKIVHYFWMAKDVVASGSVEVNVAQMLPGDQITVKWRSKPIFIKRRTKEEIERARKDDALLDSMKDPELDADRNVNPEWLVNVAICTHLGCIPTKGGNYGGFFCPCHGSHYDGSGRIRQGPAPANLEVPPYKFIDENTIKLG</sequence>
<gene>
    <name evidence="14" type="ORF">X943_000932</name>
</gene>
<evidence type="ECO:0000313" key="14">
    <source>
        <dbReference type="EMBL" id="KAK1932817.1"/>
    </source>
</evidence>
<dbReference type="Pfam" id="PF00355">
    <property type="entry name" value="Rieske"/>
    <property type="match status" value="1"/>
</dbReference>
<dbReference type="CDD" id="cd03470">
    <property type="entry name" value="Rieske_cytochrome_bc1"/>
    <property type="match status" value="1"/>
</dbReference>
<dbReference type="EMBL" id="JAHBMH010000073">
    <property type="protein sequence ID" value="KAK1932817.1"/>
    <property type="molecule type" value="Genomic_DNA"/>
</dbReference>
<dbReference type="PROSITE" id="PS51296">
    <property type="entry name" value="RIESKE"/>
    <property type="match status" value="1"/>
</dbReference>
<name>A0AAD9G6Q4_BABDI</name>
<dbReference type="FunFam" id="2.102.10.10:FF:000001">
    <property type="entry name" value="Cytochrome b-c1 complex subunit Rieske, mitochondrial"/>
    <property type="match status" value="1"/>
</dbReference>
<evidence type="ECO:0000256" key="8">
    <source>
        <dbReference type="ARBA" id="ARBA00023014"/>
    </source>
</evidence>
<dbReference type="GO" id="GO:0046872">
    <property type="term" value="F:metal ion binding"/>
    <property type="evidence" value="ECO:0007669"/>
    <property type="project" value="UniProtKB-KW"/>
</dbReference>
<proteinExistence type="inferred from homology"/>
<dbReference type="AlphaFoldDB" id="A0AAD9G6Q4"/>
<dbReference type="NCBIfam" id="TIGR01416">
    <property type="entry name" value="Rieske_proteo"/>
    <property type="match status" value="1"/>
</dbReference>
<comment type="caution">
    <text evidence="14">The sequence shown here is derived from an EMBL/GenBank/DDBJ whole genome shotgun (WGS) entry which is preliminary data.</text>
</comment>
<keyword evidence="9 12" id="KW-0472">Membrane</keyword>
<dbReference type="InterPro" id="IPR014349">
    <property type="entry name" value="Rieske_Fe-S_prot"/>
</dbReference>
<accession>A0AAD9G6Q4</accession>
<evidence type="ECO:0000256" key="4">
    <source>
        <dbReference type="ARBA" id="ARBA00022714"/>
    </source>
</evidence>
<dbReference type="InterPro" id="IPR006317">
    <property type="entry name" value="Ubiquinol_cyt_c_Rdtase_Fe-S-su"/>
</dbReference>
<reference evidence="14" key="1">
    <citation type="journal article" date="2014" name="Nucleic Acids Res.">
        <title>The evolutionary dynamics of variant antigen genes in Babesia reveal a history of genomic innovation underlying host-parasite interaction.</title>
        <authorList>
            <person name="Jackson A.P."/>
            <person name="Otto T.D."/>
            <person name="Darby A."/>
            <person name="Ramaprasad A."/>
            <person name="Xia D."/>
            <person name="Echaide I.E."/>
            <person name="Farber M."/>
            <person name="Gahlot S."/>
            <person name="Gamble J."/>
            <person name="Gupta D."/>
            <person name="Gupta Y."/>
            <person name="Jackson L."/>
            <person name="Malandrin L."/>
            <person name="Malas T.B."/>
            <person name="Moussa E."/>
            <person name="Nair M."/>
            <person name="Reid A.J."/>
            <person name="Sanders M."/>
            <person name="Sharma J."/>
            <person name="Tracey A."/>
            <person name="Quail M.A."/>
            <person name="Weir W."/>
            <person name="Wastling J.M."/>
            <person name="Hall N."/>
            <person name="Willadsen P."/>
            <person name="Lingelbach K."/>
            <person name="Shiels B."/>
            <person name="Tait A."/>
            <person name="Berriman M."/>
            <person name="Allred D.R."/>
            <person name="Pain A."/>
        </authorList>
    </citation>
    <scope>NUCLEOTIDE SEQUENCE</scope>
    <source>
        <strain evidence="14">1802A</strain>
    </source>
</reference>
<organism evidence="14 15">
    <name type="scientific">Babesia divergens</name>
    <dbReference type="NCBI Taxonomy" id="32595"/>
    <lineage>
        <taxon>Eukaryota</taxon>
        <taxon>Sar</taxon>
        <taxon>Alveolata</taxon>
        <taxon>Apicomplexa</taxon>
        <taxon>Aconoidasida</taxon>
        <taxon>Piroplasmida</taxon>
        <taxon>Babesiidae</taxon>
        <taxon>Babesia</taxon>
    </lineage>
</organism>
<reference evidence="14" key="2">
    <citation type="submission" date="2021-05" db="EMBL/GenBank/DDBJ databases">
        <authorList>
            <person name="Pain A."/>
        </authorList>
    </citation>
    <scope>NUCLEOTIDE SEQUENCE</scope>
    <source>
        <strain evidence="14">1802A</strain>
    </source>
</reference>
<keyword evidence="3 12" id="KW-0812">Transmembrane</keyword>
<evidence type="ECO:0000256" key="9">
    <source>
        <dbReference type="ARBA" id="ARBA00023136"/>
    </source>
</evidence>
<evidence type="ECO:0000256" key="11">
    <source>
        <dbReference type="ARBA" id="ARBA00034078"/>
    </source>
</evidence>
<keyword evidence="5" id="KW-0479">Metal-binding</keyword>
<dbReference type="InterPro" id="IPR036922">
    <property type="entry name" value="Rieske_2Fe-2S_sf"/>
</dbReference>